<dbReference type="SUPFAM" id="SSF50242">
    <property type="entry name" value="TIMP-like"/>
    <property type="match status" value="1"/>
</dbReference>
<dbReference type="Proteomes" id="UP001159405">
    <property type="component" value="Unassembled WGS sequence"/>
</dbReference>
<evidence type="ECO:0000256" key="1">
    <source>
        <dbReference type="ARBA" id="ARBA00004613"/>
    </source>
</evidence>
<dbReference type="InterPro" id="IPR050473">
    <property type="entry name" value="A2M/Complement_sys"/>
</dbReference>
<dbReference type="SMART" id="SM01361">
    <property type="entry name" value="A2M_recep"/>
    <property type="match status" value="1"/>
</dbReference>
<organism evidence="6 7">
    <name type="scientific">Porites lobata</name>
    <dbReference type="NCBI Taxonomy" id="104759"/>
    <lineage>
        <taxon>Eukaryota</taxon>
        <taxon>Metazoa</taxon>
        <taxon>Cnidaria</taxon>
        <taxon>Anthozoa</taxon>
        <taxon>Hexacorallia</taxon>
        <taxon>Scleractinia</taxon>
        <taxon>Fungiina</taxon>
        <taxon>Poritidae</taxon>
        <taxon>Porites</taxon>
    </lineage>
</organism>
<reference evidence="6 7" key="1">
    <citation type="submission" date="2022-05" db="EMBL/GenBank/DDBJ databases">
        <authorList>
            <consortium name="Genoscope - CEA"/>
            <person name="William W."/>
        </authorList>
    </citation>
    <scope>NUCLEOTIDE SEQUENCE [LARGE SCALE GENOMIC DNA]</scope>
</reference>
<dbReference type="InterPro" id="IPR001134">
    <property type="entry name" value="Netrin_domain"/>
</dbReference>
<gene>
    <name evidence="6" type="ORF">PLOB_00000667</name>
</gene>
<feature type="region of interest" description="Disordered" evidence="4">
    <location>
        <begin position="233"/>
        <end position="276"/>
    </location>
</feature>
<dbReference type="Gene3D" id="2.40.50.120">
    <property type="match status" value="1"/>
</dbReference>
<dbReference type="PANTHER" id="PTHR11412">
    <property type="entry name" value="MACROGLOBULIN / COMPLEMENT"/>
    <property type="match status" value="1"/>
</dbReference>
<dbReference type="InterPro" id="IPR018933">
    <property type="entry name" value="Netrin_module_non-TIMP"/>
</dbReference>
<dbReference type="Pfam" id="PF07677">
    <property type="entry name" value="A2M_recep"/>
    <property type="match status" value="1"/>
</dbReference>
<evidence type="ECO:0000259" key="5">
    <source>
        <dbReference type="PROSITE" id="PS50189"/>
    </source>
</evidence>
<comment type="subcellular location">
    <subcellularLocation>
        <location evidence="1">Secreted</location>
    </subcellularLocation>
</comment>
<dbReference type="InterPro" id="IPR009048">
    <property type="entry name" value="A-macroglobulin_rcpt-bd"/>
</dbReference>
<comment type="caution">
    <text evidence="6">The sequence shown here is derived from an EMBL/GenBank/DDBJ whole genome shotgun (WGS) entry which is preliminary data.</text>
</comment>
<dbReference type="Pfam" id="PF01759">
    <property type="entry name" value="NTR"/>
    <property type="match status" value="1"/>
</dbReference>
<evidence type="ECO:0000256" key="3">
    <source>
        <dbReference type="ARBA" id="ARBA00023157"/>
    </source>
</evidence>
<evidence type="ECO:0000256" key="2">
    <source>
        <dbReference type="ARBA" id="ARBA00022525"/>
    </source>
</evidence>
<sequence>MIGMILNVVHGRAKLYLKGDKHFCSIAADDKLALIGVVHIPAKDARSVAVPIVPKKIGGIRVKVSYILQIKIGHLTDNSSSGGNRPVRPTLAAFQSKKSLRRKGPLHVVELSIDLESHKDAVPGSVRAFVFLTEKGDKVKGRTLDLRVTLASEMDPDWKPPAIHITKENALLRRQFDVTKFLGGKLNVTAEGTGIALLEVDIRYNLPTTRDEICKFDVTFTVKETKEQKPGLLFGPVQVKKRSTKGRGNPCKGKKKNKKKCKKGKKRQPPKPPPVKSIQLKVCARYKKRRNTSMCVMDIGILTGFKPDQRSLRKLQDNLPELDRYELSDRSLLIYLDQIPNDRDLCVDVQFDRDYYVGVVQAVPIKVYDYYEPDESCTKFYVPDKYSPMSLGVCDGGSCKCASDPCAQEDPPIGNISKFTNMACLNYNYAIKGRVLLIDQYKNMVEYLVRVLKIIKQRNRKLKVGKVLTLWKRKDCNSPDLKKRNEYLFMGREKGGRYELEKNSFAKLWPKSRANKDKKSLDKFAKQFTC</sequence>
<keyword evidence="7" id="KW-1185">Reference proteome</keyword>
<protein>
    <recommendedName>
        <fullName evidence="5">NTR domain-containing protein</fullName>
    </recommendedName>
</protein>
<dbReference type="EMBL" id="CALNXK010000010">
    <property type="protein sequence ID" value="CAH3042853.1"/>
    <property type="molecule type" value="Genomic_DNA"/>
</dbReference>
<evidence type="ECO:0000256" key="4">
    <source>
        <dbReference type="SAM" id="MobiDB-lite"/>
    </source>
</evidence>
<keyword evidence="3" id="KW-1015">Disulfide bond</keyword>
<evidence type="ECO:0000313" key="7">
    <source>
        <dbReference type="Proteomes" id="UP001159405"/>
    </source>
</evidence>
<dbReference type="SMART" id="SM00643">
    <property type="entry name" value="C345C"/>
    <property type="match status" value="1"/>
</dbReference>
<dbReference type="PANTHER" id="PTHR11412:SF166">
    <property type="entry name" value="NTR DOMAIN-CONTAINING PROTEIN"/>
    <property type="match status" value="1"/>
</dbReference>
<keyword evidence="2" id="KW-0964">Secreted</keyword>
<dbReference type="SUPFAM" id="SSF49410">
    <property type="entry name" value="Alpha-macroglobulin receptor domain"/>
    <property type="match status" value="1"/>
</dbReference>
<proteinExistence type="predicted"/>
<dbReference type="InterPro" id="IPR008993">
    <property type="entry name" value="TIMP-like_OB-fold"/>
</dbReference>
<feature type="domain" description="NTR" evidence="5">
    <location>
        <begin position="406"/>
        <end position="530"/>
    </location>
</feature>
<dbReference type="InterPro" id="IPR036595">
    <property type="entry name" value="A-macroglobulin_rcpt-bd_sf"/>
</dbReference>
<dbReference type="Gene3D" id="2.60.40.690">
    <property type="entry name" value="Alpha-macroglobulin, receptor-binding domain"/>
    <property type="match status" value="1"/>
</dbReference>
<accession>A0ABN8N495</accession>
<name>A0ABN8N495_9CNID</name>
<feature type="compositionally biased region" description="Basic residues" evidence="4">
    <location>
        <begin position="252"/>
        <end position="269"/>
    </location>
</feature>
<evidence type="ECO:0000313" key="6">
    <source>
        <dbReference type="EMBL" id="CAH3042853.1"/>
    </source>
</evidence>
<dbReference type="PROSITE" id="PS50189">
    <property type="entry name" value="NTR"/>
    <property type="match status" value="1"/>
</dbReference>